<protein>
    <submittedName>
        <fullName evidence="1">Uncharacterized protein</fullName>
    </submittedName>
</protein>
<proteinExistence type="predicted"/>
<evidence type="ECO:0000313" key="2">
    <source>
        <dbReference type="Proteomes" id="UP001059934"/>
    </source>
</evidence>
<gene>
    <name evidence="1" type="ORF">NYF23_11895</name>
</gene>
<accession>A0ABY5TLS5</accession>
<dbReference type="EMBL" id="CP103416">
    <property type="protein sequence ID" value="UVW34700.1"/>
    <property type="molecule type" value="Genomic_DNA"/>
</dbReference>
<reference evidence="1" key="1">
    <citation type="submission" date="2022-08" db="EMBL/GenBank/DDBJ databases">
        <title>Catabolic pathway analysis in culturable SAR92 clade bacteria reveals their overlooked roles in DMSP degradation in coastal seas.</title>
        <authorList>
            <person name="He X."/>
            <person name="Zhang X."/>
            <person name="Zhang Y."/>
        </authorList>
    </citation>
    <scope>NUCLEOTIDE SEQUENCE</scope>
    <source>
        <strain evidence="1">H455</strain>
    </source>
</reference>
<dbReference type="Proteomes" id="UP001059934">
    <property type="component" value="Chromosome"/>
</dbReference>
<keyword evidence="2" id="KW-1185">Reference proteome</keyword>
<name>A0ABY5TLS5_9GAMM</name>
<sequence>MIQLNSNKLKQAEAKFLSRYPGGFADPEMVKIGKRHSMEKMTTMAHESFSARARKNISQYTEDMAKIVGRSSMVSMFEKPKFRDFVKRLAPGEQSFMVQAMHDLLHTDNKQAGFEALVELLKTEKLAKWSLISIIPTYYAPTTEVFVKPTTAKNVIKHFDVEDLVYKPTPSWAFYTAYRDLINQAKTKVDSSLSPSNAAFTGFLMMAMPSSDD</sequence>
<organism evidence="1 2">
    <name type="scientific">SAR92 clade bacterium H455</name>
    <dbReference type="NCBI Taxonomy" id="2974818"/>
    <lineage>
        <taxon>Bacteria</taxon>
        <taxon>Pseudomonadati</taxon>
        <taxon>Pseudomonadota</taxon>
        <taxon>Gammaproteobacteria</taxon>
        <taxon>Cellvibrionales</taxon>
        <taxon>Porticoccaceae</taxon>
        <taxon>SAR92 clade</taxon>
    </lineage>
</organism>
<evidence type="ECO:0000313" key="1">
    <source>
        <dbReference type="EMBL" id="UVW34700.1"/>
    </source>
</evidence>